<accession>A0A562KQR3</accession>
<name>A0A562KQR3_SPHWJ</name>
<sequence length="205" mass="22363">MLNPGWPALLRQPDRPRNGALAVLAATSAGPGIAPSARERPAIVDRMAVHGLRTPAPRAGNKPPPHRDRGNATRSSRADRCRRSSLSGDRRSGASAARNAPAIARAGLDRPDGRRAAMARSRHGRRMEARFRRGGEPDCRWRSTRNRSSGPRRHAALPLIGIRRTSSFAASVFGRVTVSTPFLKLALAWSRSTPLGRPMRRSKRP</sequence>
<organism evidence="2 3">
    <name type="scientific">Sphingobium wenxiniae (strain DSM 21828 / CGMCC 1.7748 / JZ-1)</name>
    <dbReference type="NCBI Taxonomy" id="595605"/>
    <lineage>
        <taxon>Bacteria</taxon>
        <taxon>Pseudomonadati</taxon>
        <taxon>Pseudomonadota</taxon>
        <taxon>Alphaproteobacteria</taxon>
        <taxon>Sphingomonadales</taxon>
        <taxon>Sphingomonadaceae</taxon>
        <taxon>Sphingobium</taxon>
    </lineage>
</organism>
<feature type="region of interest" description="Disordered" evidence="1">
    <location>
        <begin position="27"/>
        <end position="152"/>
    </location>
</feature>
<feature type="compositionally biased region" description="Basic residues" evidence="1">
    <location>
        <begin position="142"/>
        <end position="152"/>
    </location>
</feature>
<evidence type="ECO:0000256" key="1">
    <source>
        <dbReference type="SAM" id="MobiDB-lite"/>
    </source>
</evidence>
<dbReference type="AlphaFoldDB" id="A0A562KQR3"/>
<dbReference type="EMBL" id="VLKK01000001">
    <property type="protein sequence ID" value="TWH97769.1"/>
    <property type="molecule type" value="Genomic_DNA"/>
</dbReference>
<keyword evidence="3" id="KW-1185">Reference proteome</keyword>
<dbReference type="Proteomes" id="UP000316624">
    <property type="component" value="Unassembled WGS sequence"/>
</dbReference>
<comment type="caution">
    <text evidence="2">The sequence shown here is derived from an EMBL/GenBank/DDBJ whole genome shotgun (WGS) entry which is preliminary data.</text>
</comment>
<reference evidence="2 3" key="1">
    <citation type="journal article" date="2015" name="Stand. Genomic Sci.">
        <title>Genomic Encyclopedia of Bacterial and Archaeal Type Strains, Phase III: the genomes of soil and plant-associated and newly described type strains.</title>
        <authorList>
            <person name="Whitman W.B."/>
            <person name="Woyke T."/>
            <person name="Klenk H.P."/>
            <person name="Zhou Y."/>
            <person name="Lilburn T.G."/>
            <person name="Beck B.J."/>
            <person name="De Vos P."/>
            <person name="Vandamme P."/>
            <person name="Eisen J.A."/>
            <person name="Garrity G."/>
            <person name="Hugenholtz P."/>
            <person name="Kyrpides N.C."/>
        </authorList>
    </citation>
    <scope>NUCLEOTIDE SEQUENCE [LARGE SCALE GENOMIC DNA]</scope>
    <source>
        <strain evidence="2 3">CGMCC 1.7748</strain>
    </source>
</reference>
<gene>
    <name evidence="2" type="ORF">IQ35_00369</name>
</gene>
<evidence type="ECO:0000313" key="2">
    <source>
        <dbReference type="EMBL" id="TWH97769.1"/>
    </source>
</evidence>
<protein>
    <submittedName>
        <fullName evidence="2">Uncharacterized protein</fullName>
    </submittedName>
</protein>
<feature type="compositionally biased region" description="Low complexity" evidence="1">
    <location>
        <begin position="93"/>
        <end position="106"/>
    </location>
</feature>
<evidence type="ECO:0000313" key="3">
    <source>
        <dbReference type="Proteomes" id="UP000316624"/>
    </source>
</evidence>
<proteinExistence type="predicted"/>
<feature type="compositionally biased region" description="Basic and acidic residues" evidence="1">
    <location>
        <begin position="126"/>
        <end position="141"/>
    </location>
</feature>
<feature type="compositionally biased region" description="Basic and acidic residues" evidence="1">
    <location>
        <begin position="65"/>
        <end position="92"/>
    </location>
</feature>